<name>A0ACC0CQV8_9PEZI</name>
<organism evidence="1 2">
    <name type="scientific">Hypoxylon rubiginosum</name>
    <dbReference type="NCBI Taxonomy" id="110542"/>
    <lineage>
        <taxon>Eukaryota</taxon>
        <taxon>Fungi</taxon>
        <taxon>Dikarya</taxon>
        <taxon>Ascomycota</taxon>
        <taxon>Pezizomycotina</taxon>
        <taxon>Sordariomycetes</taxon>
        <taxon>Xylariomycetidae</taxon>
        <taxon>Xylariales</taxon>
        <taxon>Hypoxylaceae</taxon>
        <taxon>Hypoxylon</taxon>
    </lineage>
</organism>
<keyword evidence="2" id="KW-1185">Reference proteome</keyword>
<gene>
    <name evidence="1" type="ORF">F4821DRAFT_246118</name>
</gene>
<sequence length="229" mass="24593">MTTSTILPHITIPISFLFFLTLIQLVNCQSVVSTIVVTVGPAIPSDAPSFVDHDTFTSAILNSTNTYRATYNASSVRWNSTLESFASTYVQSSSRKRDDDDEKCMMKHSGGPYGENLALGCSTAGSCVDAWASEVSKYDFDDPGFGEETGHFTQLVWRDTTDVGCGAKLCPGNGGWYLACEYWPRGNVEGGYSEEVSRPEGMGVVVRPSGCAALLVAAGAVVAWWGLLV</sequence>
<protein>
    <submittedName>
        <fullName evidence="1">PR-1-like protein</fullName>
    </submittedName>
</protein>
<accession>A0ACC0CQV8</accession>
<evidence type="ECO:0000313" key="1">
    <source>
        <dbReference type="EMBL" id="KAI6082846.1"/>
    </source>
</evidence>
<dbReference type="Proteomes" id="UP001497680">
    <property type="component" value="Unassembled WGS sequence"/>
</dbReference>
<reference evidence="1 2" key="1">
    <citation type="journal article" date="2022" name="New Phytol.">
        <title>Ecological generalism drives hyperdiversity of secondary metabolite gene clusters in xylarialean endophytes.</title>
        <authorList>
            <person name="Franco M.E.E."/>
            <person name="Wisecaver J.H."/>
            <person name="Arnold A.E."/>
            <person name="Ju Y.M."/>
            <person name="Slot J.C."/>
            <person name="Ahrendt S."/>
            <person name="Moore L.P."/>
            <person name="Eastman K.E."/>
            <person name="Scott K."/>
            <person name="Konkel Z."/>
            <person name="Mondo S.J."/>
            <person name="Kuo A."/>
            <person name="Hayes R.D."/>
            <person name="Haridas S."/>
            <person name="Andreopoulos B."/>
            <person name="Riley R."/>
            <person name="LaButti K."/>
            <person name="Pangilinan J."/>
            <person name="Lipzen A."/>
            <person name="Amirebrahimi M."/>
            <person name="Yan J."/>
            <person name="Adam C."/>
            <person name="Keymanesh K."/>
            <person name="Ng V."/>
            <person name="Louie K."/>
            <person name="Northen T."/>
            <person name="Drula E."/>
            <person name="Henrissat B."/>
            <person name="Hsieh H.M."/>
            <person name="Youens-Clark K."/>
            <person name="Lutzoni F."/>
            <person name="Miadlikowska J."/>
            <person name="Eastwood D.C."/>
            <person name="Hamelin R.C."/>
            <person name="Grigoriev I.V."/>
            <person name="U'Ren J.M."/>
        </authorList>
    </citation>
    <scope>NUCLEOTIDE SEQUENCE [LARGE SCALE GENOMIC DNA]</scope>
    <source>
        <strain evidence="1 2">ER1909</strain>
    </source>
</reference>
<dbReference type="EMBL" id="MU394362">
    <property type="protein sequence ID" value="KAI6082846.1"/>
    <property type="molecule type" value="Genomic_DNA"/>
</dbReference>
<proteinExistence type="predicted"/>
<evidence type="ECO:0000313" key="2">
    <source>
        <dbReference type="Proteomes" id="UP001497680"/>
    </source>
</evidence>
<comment type="caution">
    <text evidence="1">The sequence shown here is derived from an EMBL/GenBank/DDBJ whole genome shotgun (WGS) entry which is preliminary data.</text>
</comment>